<dbReference type="GO" id="GO:0005912">
    <property type="term" value="C:adherens junction"/>
    <property type="evidence" value="ECO:0007669"/>
    <property type="project" value="TreeGrafter"/>
</dbReference>
<evidence type="ECO:0000256" key="4">
    <source>
        <dbReference type="ARBA" id="ARBA00022833"/>
    </source>
</evidence>
<evidence type="ECO:0000256" key="5">
    <source>
        <dbReference type="ARBA" id="ARBA00023038"/>
    </source>
</evidence>
<dbReference type="CDD" id="cd09455">
    <property type="entry name" value="LIM1_Enigma_like_1"/>
    <property type="match status" value="1"/>
</dbReference>
<dbReference type="FunFam" id="2.10.110.10:FF:000060">
    <property type="entry name" value="Uncharacterized protein, isoform Z"/>
    <property type="match status" value="1"/>
</dbReference>
<name>A0A336MBH0_CULSO</name>
<dbReference type="Gene3D" id="2.30.42.10">
    <property type="match status" value="1"/>
</dbReference>
<evidence type="ECO:0000256" key="6">
    <source>
        <dbReference type="PROSITE-ProRule" id="PRU00125"/>
    </source>
</evidence>
<dbReference type="InterPro" id="IPR036034">
    <property type="entry name" value="PDZ_sf"/>
</dbReference>
<dbReference type="SMART" id="SM00228">
    <property type="entry name" value="PDZ"/>
    <property type="match status" value="1"/>
</dbReference>
<dbReference type="PROSITE" id="PS00478">
    <property type="entry name" value="LIM_DOMAIN_1"/>
    <property type="match status" value="1"/>
</dbReference>
<dbReference type="AlphaFoldDB" id="A0A336MBH0"/>
<dbReference type="PANTHER" id="PTHR24214">
    <property type="entry name" value="PDZ AND LIM DOMAIN PROTEIN ZASP"/>
    <property type="match status" value="1"/>
</dbReference>
<dbReference type="InterPro" id="IPR001478">
    <property type="entry name" value="PDZ"/>
</dbReference>
<dbReference type="GO" id="GO:0003779">
    <property type="term" value="F:actin binding"/>
    <property type="evidence" value="ECO:0007669"/>
    <property type="project" value="TreeGrafter"/>
</dbReference>
<feature type="region of interest" description="Disordered" evidence="8">
    <location>
        <begin position="385"/>
        <end position="421"/>
    </location>
</feature>
<evidence type="ECO:0000313" key="11">
    <source>
        <dbReference type="EMBL" id="SSX27702.1"/>
    </source>
</evidence>
<dbReference type="SUPFAM" id="SSF50156">
    <property type="entry name" value="PDZ domain-like"/>
    <property type="match status" value="1"/>
</dbReference>
<feature type="domain" description="PDZ" evidence="10">
    <location>
        <begin position="6"/>
        <end position="88"/>
    </location>
</feature>
<dbReference type="GO" id="GO:0007507">
    <property type="term" value="P:heart development"/>
    <property type="evidence" value="ECO:0007669"/>
    <property type="project" value="TreeGrafter"/>
</dbReference>
<evidence type="ECO:0000256" key="2">
    <source>
        <dbReference type="ARBA" id="ARBA00022490"/>
    </source>
</evidence>
<evidence type="ECO:0000259" key="9">
    <source>
        <dbReference type="PROSITE" id="PS50023"/>
    </source>
</evidence>
<keyword evidence="4 6" id="KW-0862">Zinc</keyword>
<feature type="coiled-coil region" evidence="7">
    <location>
        <begin position="634"/>
        <end position="661"/>
    </location>
</feature>
<feature type="domain" description="LIM zinc-binding" evidence="9">
    <location>
        <begin position="858"/>
        <end position="918"/>
    </location>
</feature>
<accession>A0A336MBH0</accession>
<dbReference type="GO" id="GO:0001725">
    <property type="term" value="C:stress fiber"/>
    <property type="evidence" value="ECO:0007669"/>
    <property type="project" value="TreeGrafter"/>
</dbReference>
<dbReference type="CDD" id="cd08368">
    <property type="entry name" value="LIM"/>
    <property type="match status" value="1"/>
</dbReference>
<dbReference type="Gene3D" id="2.10.110.10">
    <property type="entry name" value="Cysteine Rich Protein"/>
    <property type="match status" value="4"/>
</dbReference>
<feature type="domain" description="LIM zinc-binding" evidence="9">
    <location>
        <begin position="798"/>
        <end position="857"/>
    </location>
</feature>
<dbReference type="InterPro" id="IPR001781">
    <property type="entry name" value="Znf_LIM"/>
</dbReference>
<feature type="compositionally biased region" description="Polar residues" evidence="8">
    <location>
        <begin position="217"/>
        <end position="238"/>
    </location>
</feature>
<proteinExistence type="predicted"/>
<keyword evidence="5 6" id="KW-0440">LIM domain</keyword>
<keyword evidence="2" id="KW-0963">Cytoplasm</keyword>
<dbReference type="PROSITE" id="PS50023">
    <property type="entry name" value="LIM_DOMAIN_2"/>
    <property type="match status" value="3"/>
</dbReference>
<dbReference type="VEuPathDB" id="VectorBase:CSON014743"/>
<dbReference type="SUPFAM" id="SSF57716">
    <property type="entry name" value="Glucocorticoid receptor-like (DNA-binding domain)"/>
    <property type="match status" value="4"/>
</dbReference>
<dbReference type="SMART" id="SM00132">
    <property type="entry name" value="LIM"/>
    <property type="match status" value="4"/>
</dbReference>
<dbReference type="PANTHER" id="PTHR24214:SF38">
    <property type="entry name" value="PDZ AND LIM DOMAIN PROTEIN ZASP-RELATED"/>
    <property type="match status" value="1"/>
</dbReference>
<dbReference type="GO" id="GO:0061061">
    <property type="term" value="P:muscle structure development"/>
    <property type="evidence" value="ECO:0007669"/>
    <property type="project" value="TreeGrafter"/>
</dbReference>
<dbReference type="InterPro" id="IPR050604">
    <property type="entry name" value="PDZ-LIM_domain"/>
</dbReference>
<dbReference type="InterPro" id="IPR006643">
    <property type="entry name" value="Zasp-like_motif"/>
</dbReference>
<evidence type="ECO:0000256" key="1">
    <source>
        <dbReference type="ARBA" id="ARBA00004496"/>
    </source>
</evidence>
<feature type="region of interest" description="Disordered" evidence="8">
    <location>
        <begin position="204"/>
        <end position="238"/>
    </location>
</feature>
<dbReference type="GO" id="GO:0046872">
    <property type="term" value="F:metal ion binding"/>
    <property type="evidence" value="ECO:0007669"/>
    <property type="project" value="UniProtKB-KW"/>
</dbReference>
<dbReference type="FunFam" id="2.10.110.10:FF:000069">
    <property type="entry name" value="Uncharacterized protein, isoform Z"/>
    <property type="match status" value="1"/>
</dbReference>
<evidence type="ECO:0000256" key="8">
    <source>
        <dbReference type="SAM" id="MobiDB-lite"/>
    </source>
</evidence>
<dbReference type="FunFam" id="2.10.110.10:FF:000073">
    <property type="entry name" value="Uncharacterized protein, isoform Z"/>
    <property type="match status" value="1"/>
</dbReference>
<dbReference type="SMART" id="SM00735">
    <property type="entry name" value="ZM"/>
    <property type="match status" value="1"/>
</dbReference>
<dbReference type="EMBL" id="UFQT01000865">
    <property type="protein sequence ID" value="SSX27702.1"/>
    <property type="molecule type" value="Genomic_DNA"/>
</dbReference>
<feature type="compositionally biased region" description="Polar residues" evidence="8">
    <location>
        <begin position="406"/>
        <end position="421"/>
    </location>
</feature>
<dbReference type="GO" id="GO:0030018">
    <property type="term" value="C:Z disc"/>
    <property type="evidence" value="ECO:0007669"/>
    <property type="project" value="TreeGrafter"/>
</dbReference>
<feature type="compositionally biased region" description="Low complexity" evidence="8">
    <location>
        <begin position="385"/>
        <end position="405"/>
    </location>
</feature>
<reference evidence="11" key="1">
    <citation type="submission" date="2018-07" db="EMBL/GenBank/DDBJ databases">
        <authorList>
            <person name="Quirk P.G."/>
            <person name="Krulwich T.A."/>
        </authorList>
    </citation>
    <scope>NUCLEOTIDE SEQUENCE</scope>
</reference>
<feature type="domain" description="LIM zinc-binding" evidence="9">
    <location>
        <begin position="265"/>
        <end position="326"/>
    </location>
</feature>
<dbReference type="GO" id="GO:0051371">
    <property type="term" value="F:muscle alpha-actinin binding"/>
    <property type="evidence" value="ECO:0007669"/>
    <property type="project" value="TreeGrafter"/>
</dbReference>
<evidence type="ECO:0000256" key="7">
    <source>
        <dbReference type="SAM" id="Coils"/>
    </source>
</evidence>
<dbReference type="Pfam" id="PF00412">
    <property type="entry name" value="LIM"/>
    <property type="match status" value="4"/>
</dbReference>
<dbReference type="CDD" id="cd23068">
    <property type="entry name" value="PDZ_ZASP52-like"/>
    <property type="match status" value="1"/>
</dbReference>
<dbReference type="CDD" id="cd09360">
    <property type="entry name" value="LIM_ALP_like"/>
    <property type="match status" value="1"/>
</dbReference>
<comment type="subcellular location">
    <subcellularLocation>
        <location evidence="1">Cytoplasm</location>
    </subcellularLocation>
</comment>
<dbReference type="GO" id="GO:0031941">
    <property type="term" value="C:filamentous actin"/>
    <property type="evidence" value="ECO:0007669"/>
    <property type="project" value="TreeGrafter"/>
</dbReference>
<gene>
    <name evidence="11" type="primary">CSON014743</name>
</gene>
<evidence type="ECO:0000256" key="3">
    <source>
        <dbReference type="ARBA" id="ARBA00022723"/>
    </source>
</evidence>
<sequence>MAQLITVRLTRNDNQPWGFRLQGGKDFGSPLALQKVNVGSIADKAGLLAGDALIKVNNEELFNLRHKDAQDAIVRAGASFELTVSRGGSTWKPAVTPLTSPVPTSAGVNVLTKTSLQAKPGQNPAAIGTGHNTAARPFASKEPSVKSVVNKQYNSPVAMYSDETIAETLSAQTEVLAGGVLGVNFKKNEKVYNSAQSEVFKMLQEQGNEPEPARPSSVYSPSSHFPQHPLNDQHSSVSDGVTKHVTAPVNVPKPPSNNGLPPGQNICADCERLIVGVFVRIKDKNLHVECFKCSTCGSSLKNQGYYNFNNKLYCDIHAKLAAMSSPPPNTNGLVPVTVPPKAPTSTISSALNAHAGALNGSSVAPAVPTTAHCVTVEIAWATPSHSRTSSMSSGYGNSNSSLKNSPIVQSPSHSRQSSGVSLSDLKLIDNLDGSNSQQVSDEEKESEISGNLYYKTINGGIIRSVKPPNKNNGEFKYKLPSSISGPKPFSYAPVPAPAPVSAPKSPIAYPPPAAPAWTAPVSAPVQTAPAWTPAPAPVNEAAKAPAAQQLQDIKPMKMVGNPTEMLEQSVRELKLNNGKPSSKFKNDASQVISAMLEARLKLTQPKPLQKEIPLPPLPKSSPPKHDTVTLHSSINNKLRNMKKLNENIGEEREKLDEKILSIIPTTTEVDVFVKRNSINNNNNNKSHASNRLSYVETFNNNNNKIDTNDKENEKINKNSAETNNKIVNGIQNGELPICCKCNVKITTGPFITALGRIWCPEHFICVNANCKRPLADIGFVEEKGDLYCEYCFEQYLAPNCSKCVKKIKGDCLNAIGRQFHPECFTCSYCGKLFGNSPFFLEEGEPYCQNDWNELFTTKCFACGFPVEAGDRWVEALNNNYHSQCFNCTMCKKNLEGQSFYAKGGRPFCKNHAQYNYLKKKTQFIINLNISKYFNTITHIMYVNNKIKTILKFKFKH</sequence>
<dbReference type="FunFam" id="2.10.110.10:FF:000067">
    <property type="entry name" value="Uncharacterized protein, isoform Z"/>
    <property type="match status" value="1"/>
</dbReference>
<evidence type="ECO:0000259" key="10">
    <source>
        <dbReference type="PROSITE" id="PS50106"/>
    </source>
</evidence>
<dbReference type="Pfam" id="PF00595">
    <property type="entry name" value="PDZ"/>
    <property type="match status" value="1"/>
</dbReference>
<protein>
    <submittedName>
        <fullName evidence="11">CSON014743 protein</fullName>
    </submittedName>
</protein>
<organism evidence="11">
    <name type="scientific">Culicoides sonorensis</name>
    <name type="common">Biting midge</name>
    <dbReference type="NCBI Taxonomy" id="179676"/>
    <lineage>
        <taxon>Eukaryota</taxon>
        <taxon>Metazoa</taxon>
        <taxon>Ecdysozoa</taxon>
        <taxon>Arthropoda</taxon>
        <taxon>Hexapoda</taxon>
        <taxon>Insecta</taxon>
        <taxon>Pterygota</taxon>
        <taxon>Neoptera</taxon>
        <taxon>Endopterygota</taxon>
        <taxon>Diptera</taxon>
        <taxon>Nematocera</taxon>
        <taxon>Chironomoidea</taxon>
        <taxon>Ceratopogonidae</taxon>
        <taxon>Ceratopogoninae</taxon>
        <taxon>Culicoides</taxon>
        <taxon>Monoculicoides</taxon>
    </lineage>
</organism>
<dbReference type="GO" id="GO:0030036">
    <property type="term" value="P:actin cytoskeleton organization"/>
    <property type="evidence" value="ECO:0007669"/>
    <property type="project" value="TreeGrafter"/>
</dbReference>
<dbReference type="FunFam" id="2.30.42.10:FF:000055">
    <property type="entry name" value="PDZ and LIM domain protein 3"/>
    <property type="match status" value="1"/>
</dbReference>
<dbReference type="Pfam" id="PF15936">
    <property type="entry name" value="DUF4749"/>
    <property type="match status" value="1"/>
</dbReference>
<keyword evidence="3 6" id="KW-0479">Metal-binding</keyword>
<dbReference type="InterPro" id="IPR031847">
    <property type="entry name" value="PDLI1-4/Zasp-like_mid"/>
</dbReference>
<dbReference type="CDD" id="cd09461">
    <property type="entry name" value="LIM3_Enigma_like_1"/>
    <property type="match status" value="1"/>
</dbReference>
<keyword evidence="7" id="KW-0175">Coiled coil</keyword>
<dbReference type="PROSITE" id="PS50106">
    <property type="entry name" value="PDZ"/>
    <property type="match status" value="1"/>
</dbReference>